<comment type="caution">
    <text evidence="6">Lacks conserved residue(s) required for the propagation of feature annotation.</text>
</comment>
<keyword evidence="5 6" id="KW-0234">DNA repair</keyword>
<dbReference type="Pfam" id="PF14520">
    <property type="entry name" value="HHH_5"/>
    <property type="match status" value="1"/>
</dbReference>
<accession>A0AAU7E505</accession>
<dbReference type="EMBL" id="CP155620">
    <property type="protein sequence ID" value="XBJ28620.1"/>
    <property type="molecule type" value="Genomic_DNA"/>
</dbReference>
<dbReference type="InterPro" id="IPR012340">
    <property type="entry name" value="NA-bd_OB-fold"/>
</dbReference>
<evidence type="ECO:0000256" key="5">
    <source>
        <dbReference type="ARBA" id="ARBA00023204"/>
    </source>
</evidence>
<dbReference type="AlphaFoldDB" id="A0AAU7E505"/>
<dbReference type="Gene3D" id="1.10.8.10">
    <property type="entry name" value="DNA helicase RuvA subunit, C-terminal domain"/>
    <property type="match status" value="1"/>
</dbReference>
<dbReference type="InterPro" id="IPR036267">
    <property type="entry name" value="RuvA_C_sf"/>
</dbReference>
<dbReference type="SMART" id="SM00278">
    <property type="entry name" value="HhH1"/>
    <property type="match status" value="2"/>
</dbReference>
<gene>
    <name evidence="6 8" type="primary">ruvA</name>
    <name evidence="8" type="ORF">AAH949_05815</name>
</gene>
<dbReference type="GO" id="GO:0005524">
    <property type="term" value="F:ATP binding"/>
    <property type="evidence" value="ECO:0007669"/>
    <property type="project" value="InterPro"/>
</dbReference>
<comment type="similarity">
    <text evidence="6">Belongs to the RuvA family.</text>
</comment>
<dbReference type="InterPro" id="IPR003583">
    <property type="entry name" value="Hlx-hairpin-Hlx_DNA-bd_motif"/>
</dbReference>
<dbReference type="PROSITE" id="PS50030">
    <property type="entry name" value="UBA"/>
    <property type="match status" value="1"/>
</dbReference>
<evidence type="ECO:0000313" key="8">
    <source>
        <dbReference type="EMBL" id="XBJ28620.1"/>
    </source>
</evidence>
<feature type="region of interest" description="Domain I" evidence="6">
    <location>
        <begin position="1"/>
        <end position="64"/>
    </location>
</feature>
<dbReference type="GO" id="GO:0000400">
    <property type="term" value="F:four-way junction DNA binding"/>
    <property type="evidence" value="ECO:0007669"/>
    <property type="project" value="UniProtKB-UniRule"/>
</dbReference>
<evidence type="ECO:0000256" key="1">
    <source>
        <dbReference type="ARBA" id="ARBA00022490"/>
    </source>
</evidence>
<dbReference type="NCBIfam" id="TIGR00084">
    <property type="entry name" value="ruvA"/>
    <property type="match status" value="1"/>
</dbReference>
<dbReference type="GO" id="GO:0006310">
    <property type="term" value="P:DNA recombination"/>
    <property type="evidence" value="ECO:0007669"/>
    <property type="project" value="UniProtKB-UniRule"/>
</dbReference>
<keyword evidence="1 6" id="KW-0963">Cytoplasm</keyword>
<dbReference type="GO" id="GO:0005737">
    <property type="term" value="C:cytoplasm"/>
    <property type="evidence" value="ECO:0007669"/>
    <property type="project" value="UniProtKB-SubCell"/>
</dbReference>
<feature type="region of interest" description="Domain III" evidence="6">
    <location>
        <begin position="138"/>
        <end position="184"/>
    </location>
</feature>
<name>A0AAU7E505_9BACT</name>
<comment type="subunit">
    <text evidence="6">Homotetramer. Forms an RuvA(8)-RuvB(12)-Holliday junction (HJ) complex. HJ DNA is sandwiched between 2 RuvA tetramers; dsDNA enters through RuvA and exits via RuvB. An RuvB hexamer assembles on each DNA strand where it exits the tetramer. Each RuvB hexamer is contacted by two RuvA subunits (via domain III) on 2 adjacent RuvB subunits; this complex drives branch migration. In the full resolvosome a probable DNA-RuvA(4)-RuvB(12)-RuvC(2) complex forms which resolves the HJ.</text>
</comment>
<evidence type="ECO:0000259" key="7">
    <source>
        <dbReference type="PROSITE" id="PS50030"/>
    </source>
</evidence>
<proteinExistence type="inferred from homology"/>
<dbReference type="GO" id="GO:0009379">
    <property type="term" value="C:Holliday junction helicase complex"/>
    <property type="evidence" value="ECO:0007669"/>
    <property type="project" value="InterPro"/>
</dbReference>
<reference evidence="8" key="1">
    <citation type="submission" date="2024-05" db="EMBL/GenBank/DDBJ databases">
        <title>Campylobacter coli isolated from environmental waters in Slovenia.</title>
        <authorList>
            <person name="Zautner A.E."/>
            <person name="Bunk B."/>
            <person name="Riedel T."/>
            <person name="Sproeer C."/>
        </authorList>
    </citation>
    <scope>NUCLEOTIDE SEQUENCE</scope>
    <source>
        <strain evidence="8">CCS1377</strain>
    </source>
</reference>
<keyword evidence="4 6" id="KW-0233">DNA recombination</keyword>
<dbReference type="RefSeq" id="WP_348518207.1">
    <property type="nucleotide sequence ID" value="NZ_CP155620.1"/>
</dbReference>
<dbReference type="SUPFAM" id="SSF47781">
    <property type="entry name" value="RuvA domain 2-like"/>
    <property type="match status" value="1"/>
</dbReference>
<dbReference type="SUPFAM" id="SSF46929">
    <property type="entry name" value="DNA helicase RuvA subunit, C-terminal domain"/>
    <property type="match status" value="1"/>
</dbReference>
<dbReference type="GO" id="GO:0009378">
    <property type="term" value="F:four-way junction helicase activity"/>
    <property type="evidence" value="ECO:0007669"/>
    <property type="project" value="InterPro"/>
</dbReference>
<dbReference type="HAMAP" id="MF_00031">
    <property type="entry name" value="DNA_HJ_migration_RuvA"/>
    <property type="match status" value="1"/>
</dbReference>
<dbReference type="InterPro" id="IPR000085">
    <property type="entry name" value="RuvA"/>
</dbReference>
<evidence type="ECO:0000256" key="3">
    <source>
        <dbReference type="ARBA" id="ARBA00023125"/>
    </source>
</evidence>
<protein>
    <recommendedName>
        <fullName evidence="6">Holliday junction branch migration complex subunit RuvA</fullName>
    </recommendedName>
</protein>
<dbReference type="Gene3D" id="1.10.150.20">
    <property type="entry name" value="5' to 3' exonuclease, C-terminal subdomain"/>
    <property type="match status" value="1"/>
</dbReference>
<dbReference type="InterPro" id="IPR011114">
    <property type="entry name" value="RuvA_C"/>
</dbReference>
<organism evidence="8">
    <name type="scientific">Campylobacter sp. CCS1377</name>
    <dbReference type="NCBI Taxonomy" id="3158229"/>
    <lineage>
        <taxon>Bacteria</taxon>
        <taxon>Pseudomonadati</taxon>
        <taxon>Campylobacterota</taxon>
        <taxon>Epsilonproteobacteria</taxon>
        <taxon>Campylobacterales</taxon>
        <taxon>Campylobacteraceae</taxon>
        <taxon>Campylobacter</taxon>
    </lineage>
</organism>
<dbReference type="CDD" id="cd14332">
    <property type="entry name" value="UBA_RuvA_C"/>
    <property type="match status" value="1"/>
</dbReference>
<evidence type="ECO:0000256" key="4">
    <source>
        <dbReference type="ARBA" id="ARBA00023172"/>
    </source>
</evidence>
<dbReference type="SUPFAM" id="SSF50249">
    <property type="entry name" value="Nucleic acid-binding proteins"/>
    <property type="match status" value="1"/>
</dbReference>
<dbReference type="InterPro" id="IPR015940">
    <property type="entry name" value="UBA"/>
</dbReference>
<feature type="domain" description="UBA" evidence="7">
    <location>
        <begin position="139"/>
        <end position="184"/>
    </location>
</feature>
<sequence length="184" mass="20423">MIVAIEGMITQKEPTFITIKTNSGLSYGIYVSLFCSAKLQKNEKIELFISQIIKEDSNKFYGFLDKNEQKMFELLLKINGIGATTAMAICSSLDVNSFYKALQLNDENVFKKIPGIGPKSAKRIIVELSDNKILLENTQDDSKSQALAALISLGFKQDKALQALSQCQSNETSELIKEALKKLS</sequence>
<keyword evidence="2 6" id="KW-0227">DNA damage</keyword>
<dbReference type="GO" id="GO:0048476">
    <property type="term" value="C:Holliday junction resolvase complex"/>
    <property type="evidence" value="ECO:0007669"/>
    <property type="project" value="UniProtKB-UniRule"/>
</dbReference>
<comment type="function">
    <text evidence="6">The RuvA-RuvB-RuvC complex processes Holliday junction (HJ) DNA during genetic recombination and DNA repair, while the RuvA-RuvB complex plays an important role in the rescue of blocked DNA replication forks via replication fork reversal (RFR). RuvA specifically binds to HJ cruciform DNA, conferring on it an open structure. The RuvB hexamer acts as an ATP-dependent pump, pulling dsDNA into and through the RuvAB complex. HJ branch migration allows RuvC to scan DNA until it finds its consensus sequence, where it cleaves and resolves the cruciform DNA.</text>
</comment>
<evidence type="ECO:0000256" key="2">
    <source>
        <dbReference type="ARBA" id="ARBA00022763"/>
    </source>
</evidence>
<keyword evidence="8" id="KW-0378">Hydrolase</keyword>
<keyword evidence="3 6" id="KW-0238">DNA-binding</keyword>
<dbReference type="InterPro" id="IPR013849">
    <property type="entry name" value="DNA_helicase_Holl-junc_RuvA_I"/>
</dbReference>
<comment type="domain">
    <text evidence="6">Has three domains with a flexible linker between the domains II and III and assumes an 'L' shape. Domain III is highly mobile and contacts RuvB.</text>
</comment>
<dbReference type="Pfam" id="PF01330">
    <property type="entry name" value="RuvA_N"/>
    <property type="match status" value="1"/>
</dbReference>
<evidence type="ECO:0000256" key="6">
    <source>
        <dbReference type="HAMAP-Rule" id="MF_00031"/>
    </source>
</evidence>
<dbReference type="Pfam" id="PF07499">
    <property type="entry name" value="RuvA_C"/>
    <property type="match status" value="1"/>
</dbReference>
<dbReference type="Gene3D" id="2.40.50.140">
    <property type="entry name" value="Nucleic acid-binding proteins"/>
    <property type="match status" value="1"/>
</dbReference>
<dbReference type="GO" id="GO:0016787">
    <property type="term" value="F:hydrolase activity"/>
    <property type="evidence" value="ECO:0007669"/>
    <property type="project" value="UniProtKB-KW"/>
</dbReference>
<dbReference type="GO" id="GO:0006281">
    <property type="term" value="P:DNA repair"/>
    <property type="evidence" value="ECO:0007669"/>
    <property type="project" value="UniProtKB-UniRule"/>
</dbReference>
<dbReference type="InterPro" id="IPR010994">
    <property type="entry name" value="RuvA_2-like"/>
</dbReference>
<comment type="subcellular location">
    <subcellularLocation>
        <location evidence="6">Cytoplasm</location>
    </subcellularLocation>
</comment>